<dbReference type="Gene3D" id="3.40.50.2300">
    <property type="match status" value="1"/>
</dbReference>
<dbReference type="EC" id="2.7.13.3" evidence="3"/>
<dbReference type="SUPFAM" id="SSF55874">
    <property type="entry name" value="ATPase domain of HSP90 chaperone/DNA topoisomerase II/histidine kinase"/>
    <property type="match status" value="1"/>
</dbReference>
<dbReference type="Pfam" id="PF00512">
    <property type="entry name" value="HisKA"/>
    <property type="match status" value="1"/>
</dbReference>
<dbReference type="PROSITE" id="PS50113">
    <property type="entry name" value="PAC"/>
    <property type="match status" value="2"/>
</dbReference>
<dbReference type="InterPro" id="IPR000700">
    <property type="entry name" value="PAS-assoc_C"/>
</dbReference>
<feature type="transmembrane region" description="Helical" evidence="15">
    <location>
        <begin position="37"/>
        <end position="58"/>
    </location>
</feature>
<dbReference type="SMART" id="SM00448">
    <property type="entry name" value="REC"/>
    <property type="match status" value="1"/>
</dbReference>
<dbReference type="SMART" id="SM00304">
    <property type="entry name" value="HAMP"/>
    <property type="match status" value="1"/>
</dbReference>
<evidence type="ECO:0000256" key="15">
    <source>
        <dbReference type="SAM" id="Phobius"/>
    </source>
</evidence>
<evidence type="ECO:0000256" key="1">
    <source>
        <dbReference type="ARBA" id="ARBA00000085"/>
    </source>
</evidence>
<dbReference type="PROSITE" id="PS50109">
    <property type="entry name" value="HIS_KIN"/>
    <property type="match status" value="1"/>
</dbReference>
<keyword evidence="10" id="KW-0067">ATP-binding</keyword>
<evidence type="ECO:0000256" key="10">
    <source>
        <dbReference type="ARBA" id="ARBA00022840"/>
    </source>
</evidence>
<keyword evidence="15" id="KW-0472">Membrane</keyword>
<feature type="domain" description="PAS" evidence="18">
    <location>
        <begin position="575"/>
        <end position="645"/>
    </location>
</feature>
<dbReference type="SMART" id="SM00091">
    <property type="entry name" value="PAS"/>
    <property type="match status" value="3"/>
</dbReference>
<feature type="region of interest" description="Disordered" evidence="14">
    <location>
        <begin position="1"/>
        <end position="23"/>
    </location>
</feature>
<keyword evidence="8" id="KW-0547">Nucleotide-binding</keyword>
<dbReference type="PROSITE" id="PS50110">
    <property type="entry name" value="RESPONSE_REGULATORY"/>
    <property type="match status" value="1"/>
</dbReference>
<evidence type="ECO:0000259" key="17">
    <source>
        <dbReference type="PROSITE" id="PS50110"/>
    </source>
</evidence>
<dbReference type="EMBL" id="BSOW01000060">
    <property type="protein sequence ID" value="GLR91985.1"/>
    <property type="molecule type" value="Genomic_DNA"/>
</dbReference>
<dbReference type="InterPro" id="IPR003594">
    <property type="entry name" value="HATPase_dom"/>
</dbReference>
<dbReference type="Gene3D" id="3.30.565.10">
    <property type="entry name" value="Histidine kinase-like ATPase, C-terminal domain"/>
    <property type="match status" value="1"/>
</dbReference>
<dbReference type="InterPro" id="IPR001789">
    <property type="entry name" value="Sig_transdc_resp-reg_receiver"/>
</dbReference>
<dbReference type="PANTHER" id="PTHR43065">
    <property type="entry name" value="SENSOR HISTIDINE KINASE"/>
    <property type="match status" value="1"/>
</dbReference>
<keyword evidence="7 15" id="KW-0812">Transmembrane</keyword>
<dbReference type="SMART" id="SM00388">
    <property type="entry name" value="HisKA"/>
    <property type="match status" value="1"/>
</dbReference>
<dbReference type="SUPFAM" id="SSF47384">
    <property type="entry name" value="Homodimeric domain of signal transducing histidine kinase"/>
    <property type="match status" value="1"/>
</dbReference>
<dbReference type="Gene3D" id="1.10.287.130">
    <property type="match status" value="1"/>
</dbReference>
<dbReference type="InterPro" id="IPR029151">
    <property type="entry name" value="Sensor-like_sf"/>
</dbReference>
<comment type="caution">
    <text evidence="21">The sequence shown here is derived from an EMBL/GenBank/DDBJ whole genome shotgun (WGS) entry which is preliminary data.</text>
</comment>
<organism evidence="21 22">
    <name type="scientific">Bradyrhizobium iriomotense</name>
    <dbReference type="NCBI Taxonomy" id="441950"/>
    <lineage>
        <taxon>Bacteria</taxon>
        <taxon>Pseudomonadati</taxon>
        <taxon>Pseudomonadota</taxon>
        <taxon>Alphaproteobacteria</taxon>
        <taxon>Hyphomicrobiales</taxon>
        <taxon>Nitrobacteraceae</taxon>
        <taxon>Bradyrhizobium</taxon>
    </lineage>
</organism>
<dbReference type="GO" id="GO:0016301">
    <property type="term" value="F:kinase activity"/>
    <property type="evidence" value="ECO:0007669"/>
    <property type="project" value="UniProtKB-KW"/>
</dbReference>
<dbReference type="InterPro" id="IPR001610">
    <property type="entry name" value="PAC"/>
</dbReference>
<evidence type="ECO:0000259" key="16">
    <source>
        <dbReference type="PROSITE" id="PS50109"/>
    </source>
</evidence>
<name>A0ABQ6BCA7_9BRAD</name>
<dbReference type="PROSITE" id="PS50885">
    <property type="entry name" value="HAMP"/>
    <property type="match status" value="1"/>
</dbReference>
<evidence type="ECO:0000259" key="20">
    <source>
        <dbReference type="PROSITE" id="PS50885"/>
    </source>
</evidence>
<dbReference type="Gene3D" id="3.30.450.20">
    <property type="entry name" value="PAS domain"/>
    <property type="match status" value="4"/>
</dbReference>
<keyword evidence="22" id="KW-1185">Reference proteome</keyword>
<dbReference type="InterPro" id="IPR013655">
    <property type="entry name" value="PAS_fold_3"/>
</dbReference>
<keyword evidence="4" id="KW-1003">Cell membrane</keyword>
<evidence type="ECO:0000256" key="5">
    <source>
        <dbReference type="ARBA" id="ARBA00022553"/>
    </source>
</evidence>
<feature type="domain" description="PAC" evidence="19">
    <location>
        <begin position="522"/>
        <end position="574"/>
    </location>
</feature>
<feature type="domain" description="PAC" evidence="19">
    <location>
        <begin position="775"/>
        <end position="825"/>
    </location>
</feature>
<dbReference type="CDD" id="cd00130">
    <property type="entry name" value="PAS"/>
    <property type="match status" value="3"/>
</dbReference>
<keyword evidence="12" id="KW-0902">Two-component regulatory system</keyword>
<dbReference type="InterPro" id="IPR035965">
    <property type="entry name" value="PAS-like_dom_sf"/>
</dbReference>
<evidence type="ECO:0000256" key="4">
    <source>
        <dbReference type="ARBA" id="ARBA00022475"/>
    </source>
</evidence>
<feature type="transmembrane region" description="Helical" evidence="15">
    <location>
        <begin position="357"/>
        <end position="375"/>
    </location>
</feature>
<gene>
    <name evidence="21" type="ORF">GCM10007857_87030</name>
</gene>
<evidence type="ECO:0000256" key="13">
    <source>
        <dbReference type="PROSITE-ProRule" id="PRU00169"/>
    </source>
</evidence>
<feature type="domain" description="Histidine kinase" evidence="16">
    <location>
        <begin position="838"/>
        <end position="1060"/>
    </location>
</feature>
<evidence type="ECO:0000256" key="7">
    <source>
        <dbReference type="ARBA" id="ARBA00022692"/>
    </source>
</evidence>
<comment type="subcellular location">
    <subcellularLocation>
        <location evidence="2">Cell membrane</location>
        <topology evidence="2">Multi-pass membrane protein</topology>
    </subcellularLocation>
</comment>
<dbReference type="RefSeq" id="WP_284275835.1">
    <property type="nucleotide sequence ID" value="NZ_BSOW01000060.1"/>
</dbReference>
<evidence type="ECO:0000256" key="14">
    <source>
        <dbReference type="SAM" id="MobiDB-lite"/>
    </source>
</evidence>
<evidence type="ECO:0000256" key="6">
    <source>
        <dbReference type="ARBA" id="ARBA00022679"/>
    </source>
</evidence>
<dbReference type="SUPFAM" id="SSF55785">
    <property type="entry name" value="PYP-like sensor domain (PAS domain)"/>
    <property type="match status" value="3"/>
</dbReference>
<dbReference type="CDD" id="cd00082">
    <property type="entry name" value="HisKA"/>
    <property type="match status" value="1"/>
</dbReference>
<keyword evidence="9 21" id="KW-0418">Kinase</keyword>
<feature type="modified residue" description="4-aspartylphosphate" evidence="13">
    <location>
        <position position="1130"/>
    </location>
</feature>
<dbReference type="Pfam" id="PF02518">
    <property type="entry name" value="HATPase_c"/>
    <property type="match status" value="1"/>
</dbReference>
<dbReference type="SMART" id="SM00086">
    <property type="entry name" value="PAC"/>
    <property type="match status" value="3"/>
</dbReference>
<feature type="domain" description="Response regulatory" evidence="17">
    <location>
        <begin position="1080"/>
        <end position="1196"/>
    </location>
</feature>
<keyword evidence="5 13" id="KW-0597">Phosphoprotein</keyword>
<dbReference type="PRINTS" id="PR00344">
    <property type="entry name" value="BCTRLSENSOR"/>
</dbReference>
<dbReference type="Gene3D" id="6.10.340.10">
    <property type="match status" value="1"/>
</dbReference>
<evidence type="ECO:0000256" key="8">
    <source>
        <dbReference type="ARBA" id="ARBA00022741"/>
    </source>
</evidence>
<dbReference type="InterPro" id="IPR036890">
    <property type="entry name" value="HATPase_C_sf"/>
</dbReference>
<evidence type="ECO:0000256" key="9">
    <source>
        <dbReference type="ARBA" id="ARBA00022777"/>
    </source>
</evidence>
<dbReference type="Pfam" id="PF00989">
    <property type="entry name" value="PAS"/>
    <property type="match status" value="2"/>
</dbReference>
<dbReference type="CDD" id="cd06225">
    <property type="entry name" value="HAMP"/>
    <property type="match status" value="1"/>
</dbReference>
<dbReference type="Pfam" id="PF00672">
    <property type="entry name" value="HAMP"/>
    <property type="match status" value="1"/>
</dbReference>
<feature type="domain" description="HAMP" evidence="20">
    <location>
        <begin position="376"/>
        <end position="427"/>
    </location>
</feature>
<accession>A0ABQ6BCA7</accession>
<dbReference type="NCBIfam" id="TIGR00229">
    <property type="entry name" value="sensory_box"/>
    <property type="match status" value="3"/>
</dbReference>
<protein>
    <recommendedName>
        <fullName evidence="3">histidine kinase</fullName>
        <ecNumber evidence="3">2.7.13.3</ecNumber>
    </recommendedName>
</protein>
<dbReference type="InterPro" id="IPR004358">
    <property type="entry name" value="Sig_transdc_His_kin-like_C"/>
</dbReference>
<feature type="domain" description="PAS" evidence="18">
    <location>
        <begin position="697"/>
        <end position="768"/>
    </location>
</feature>
<comment type="catalytic activity">
    <reaction evidence="1">
        <text>ATP + protein L-histidine = ADP + protein N-phospho-L-histidine.</text>
        <dbReference type="EC" id="2.7.13.3"/>
    </reaction>
</comment>
<dbReference type="SUPFAM" id="SSF52172">
    <property type="entry name" value="CheY-like"/>
    <property type="match status" value="1"/>
</dbReference>
<dbReference type="SMART" id="SM00387">
    <property type="entry name" value="HATPase_c"/>
    <property type="match status" value="1"/>
</dbReference>
<dbReference type="InterPro" id="IPR013767">
    <property type="entry name" value="PAS_fold"/>
</dbReference>
<dbReference type="PROSITE" id="PS50112">
    <property type="entry name" value="PAS"/>
    <property type="match status" value="3"/>
</dbReference>
<dbReference type="Proteomes" id="UP001156905">
    <property type="component" value="Unassembled WGS sequence"/>
</dbReference>
<sequence>MSAPAADDGGIRSAARRDKQNRVRNSEKRYMTLATRLAIAMILLVAIAVAAAGLLSYWSVEQAVLPRIIDRLETHSRLVASDLEGYVAGARGDIATFRASAGLNGLLRAHLNGGIDAQDGVPEQIWRDRLAARLAAEINAKPAYAQFRIIGVGDGEPELIRVDRTGPNGSARIAPNDELQLKGERTYFQETIRLPPGELYVSPLEPASDRGGTTIPHAPTLRVASPLFAPDGKPFGIILVNIDMRPALERLRSLVRSGEQLYVVNARGDYIVHPDRSREFGLSRGEPNNWVNDFPYFAGLTGSTKSSAQVIRDMKGRFGGATLAPALLAGKEWLGIIEIAPNSTFARFAAAIKNTSLSVGLIAVLGAAMLAILLARTLTRPIVQLTRAVENIDSDGEIAIPIDAPGETGALALAFARMVAEVKAKTAALEREVLEHRRTEAARSHHAEREQLFSAAVESSDDAIVMQTLDAIITGWNPAAERLYGYSADEAIGKPTSIIVPPDRREQGQDYLRRIARGEPIERFETVRVRKDGSAVEISLSLSPIRGPNGEVIGVSGSARNITEARRTERALQQQREERRLIFDASQDLIMIMDARGYVAQISPSSETILGYRPEEMIGRSGADFIHPDHLEQSREGMRALRRGERPKLADTRCLHKDGREVWLSWLGTWSAEMKRFYFVGRDMTEARLAQESLRESEQLARNIIETSLDAFVQTDENGTILAWNSQAERLFGWSRDEALGRNNIDLVVAEGERETISAGLQRFVSSGDGRLLARRREMMVRRSDGKEFKAELSVTALNRREGVLFNVFYRDLTDKIAADERIRHAEKMEAVGQLTGGVAHDFNNILTVITGTIEILAEAVEKEPQLAAITKMIDEAAARGAELTQHLLAFARKQPLQPREIDVNSLIVDTAKLLRPTLGEQIQIESVFEAESCVAIVDPNQLTTALLNLALNARDAMSGGGKLILETGAAYLDEVYANINDIRPGHYVLIAVSDTGAGIPAKLLDRVFDPFFTSKGPGKGTGLGLSMVYGFVKQSAGHIRIYSEEGHGTTIKMYLPPGTTASASGEGVTPAAIEGGDETILVVEDDRLVRDYVLAQLHSLGYATLQAANAADALAIVMAGKPFDLLFTDVIMPGKMNGRQLADEILKTRPDLKVVYTSGYTENAIIHHGRLDSGVLLLAKPYRKSDLAWMLRKALDG</sequence>
<dbReference type="PANTHER" id="PTHR43065:SF49">
    <property type="entry name" value="HISTIDINE KINASE"/>
    <property type="match status" value="1"/>
</dbReference>
<dbReference type="InterPro" id="IPR036097">
    <property type="entry name" value="HisK_dim/P_sf"/>
</dbReference>
<evidence type="ECO:0000313" key="21">
    <source>
        <dbReference type="EMBL" id="GLR91985.1"/>
    </source>
</evidence>
<keyword evidence="11 15" id="KW-1133">Transmembrane helix</keyword>
<evidence type="ECO:0000259" key="19">
    <source>
        <dbReference type="PROSITE" id="PS50113"/>
    </source>
</evidence>
<dbReference type="InterPro" id="IPR005467">
    <property type="entry name" value="His_kinase_dom"/>
</dbReference>
<dbReference type="InterPro" id="IPR003660">
    <property type="entry name" value="HAMP_dom"/>
</dbReference>
<evidence type="ECO:0000313" key="22">
    <source>
        <dbReference type="Proteomes" id="UP001156905"/>
    </source>
</evidence>
<dbReference type="InterPro" id="IPR003661">
    <property type="entry name" value="HisK_dim/P_dom"/>
</dbReference>
<proteinExistence type="predicted"/>
<dbReference type="Pfam" id="PF08447">
    <property type="entry name" value="PAS_3"/>
    <property type="match status" value="1"/>
</dbReference>
<keyword evidence="6" id="KW-0808">Transferase</keyword>
<dbReference type="InterPro" id="IPR011006">
    <property type="entry name" value="CheY-like_superfamily"/>
</dbReference>
<feature type="domain" description="PAS" evidence="18">
    <location>
        <begin position="449"/>
        <end position="519"/>
    </location>
</feature>
<evidence type="ECO:0000256" key="11">
    <source>
        <dbReference type="ARBA" id="ARBA00022989"/>
    </source>
</evidence>
<dbReference type="InterPro" id="IPR000014">
    <property type="entry name" value="PAS"/>
</dbReference>
<evidence type="ECO:0000256" key="3">
    <source>
        <dbReference type="ARBA" id="ARBA00012438"/>
    </source>
</evidence>
<dbReference type="Pfam" id="PF00072">
    <property type="entry name" value="Response_reg"/>
    <property type="match status" value="1"/>
</dbReference>
<evidence type="ECO:0000259" key="18">
    <source>
        <dbReference type="PROSITE" id="PS50112"/>
    </source>
</evidence>
<evidence type="ECO:0000256" key="2">
    <source>
        <dbReference type="ARBA" id="ARBA00004651"/>
    </source>
</evidence>
<evidence type="ECO:0000256" key="12">
    <source>
        <dbReference type="ARBA" id="ARBA00023012"/>
    </source>
</evidence>
<dbReference type="SUPFAM" id="SSF103190">
    <property type="entry name" value="Sensory domain-like"/>
    <property type="match status" value="1"/>
</dbReference>
<reference evidence="22" key="1">
    <citation type="journal article" date="2019" name="Int. J. Syst. Evol. Microbiol.">
        <title>The Global Catalogue of Microorganisms (GCM) 10K type strain sequencing project: providing services to taxonomists for standard genome sequencing and annotation.</title>
        <authorList>
            <consortium name="The Broad Institute Genomics Platform"/>
            <consortium name="The Broad Institute Genome Sequencing Center for Infectious Disease"/>
            <person name="Wu L."/>
            <person name="Ma J."/>
        </authorList>
    </citation>
    <scope>NUCLEOTIDE SEQUENCE [LARGE SCALE GENOMIC DNA]</scope>
    <source>
        <strain evidence="22">NBRC 102520</strain>
    </source>
</reference>